<dbReference type="SUPFAM" id="SSF53098">
    <property type="entry name" value="Ribonuclease H-like"/>
    <property type="match status" value="1"/>
</dbReference>
<dbReference type="PANTHER" id="PTHR32166:SF88">
    <property type="entry name" value="HAT TRANSPOSON SUPERFAMILY"/>
    <property type="match status" value="1"/>
</dbReference>
<dbReference type="InterPro" id="IPR003656">
    <property type="entry name" value="Znf_BED"/>
</dbReference>
<evidence type="ECO:0000259" key="9">
    <source>
        <dbReference type="PROSITE" id="PS50808"/>
    </source>
</evidence>
<reference evidence="11" key="1">
    <citation type="submission" date="2025-08" db="UniProtKB">
        <authorList>
            <consortium name="RefSeq"/>
        </authorList>
    </citation>
    <scope>IDENTIFICATION</scope>
    <source>
        <tissue evidence="11">Seedling</tissue>
    </source>
</reference>
<dbReference type="Pfam" id="PF05699">
    <property type="entry name" value="Dimer_Tnp_hAT"/>
    <property type="match status" value="1"/>
</dbReference>
<dbReference type="GeneID" id="107416859"/>
<keyword evidence="5" id="KW-0238">DNA-binding</keyword>
<dbReference type="InterPro" id="IPR012337">
    <property type="entry name" value="RNaseH-like_sf"/>
</dbReference>
<evidence type="ECO:0000313" key="10">
    <source>
        <dbReference type="Proteomes" id="UP001652623"/>
    </source>
</evidence>
<sequence length="876" mass="98888">MASLMGLEPISVSPNKQDPAWKYCQIFTKNGEQKNGVKVELKKCIYCGKMFQGGGIHRLKEHLAGRKGNGPTCDRVPNDVRVEMQQSLDGGIVLSRRKNRTNVNKCRSPSEIDKSFAIQEECKMIDVPIQDALVNGEDVGVNSLSAERRMRGRVGNSFALATDAGIVDNCTDLSGNLASVPVEVDNGVANNALLRPIGGFDDFHLKPVQILGDSVVDSANNGTQSNESPAPPLGEKFSFFVEHTPGRLIDVPKSNSLVSLEKEIGIDNTNASKRKRGMHENSSTSVDDGMVSHDSEQGRANNQQIHMAIGRFLYEIGAPLDAVKDSVYFQPMIDAITSGGSRVLAPSYHDLRGWILKNAFDEVRNDIDRCTKIWAKSGCSILASQWNTGKGRTFLNFAVSCPEGTIFFKSVDASSILCSADSLYELLKQVVEEVGVEHVLQVITNSEEEYDVAGKRLMVTFPTLYWSPCAAHCIELMLKDFGKVDWINSIIEQAKSVTTYIYEHAAVLNMMRKYTFGNDIVRPGVCLFATNFLTLKQMADLKLNLQSFVISQEWMGSQYSRTTEGLKLFDTLTNRSFWSLCLRITRLMSPILRVLRIACSQKRAAMGYIFTGIYQAKEKIKRELAKKEDYMIYWNIIDHRWKKLWYLPLHAAGFYLNPKFFYSMQGEVPNFIMSGMFDCIERLVPDIKVQDTLIKEINLYKNASGDLGRKLAIRARDTLLPAEWWSTYGGGCPNLSRLAIRVLSQTCSLFQFRKNETSLEQLHKTRNCLEHQRLSDLMFVQYNLQLRHMVHKNKDHESMDPLSFDRNSIVEDWVAGKQLHVEEDNEHPDWMSVDPPAVNLMLLELSADEVEDLRTGFDDYEIYNGLKEIKVEMVNI</sequence>
<dbReference type="PROSITE" id="PS50808">
    <property type="entry name" value="ZF_BED"/>
    <property type="match status" value="1"/>
</dbReference>
<evidence type="ECO:0000256" key="8">
    <source>
        <dbReference type="SAM" id="MobiDB-lite"/>
    </source>
</evidence>
<accession>A0A6P3ZP93</accession>
<dbReference type="AlphaFoldDB" id="A0A6P3ZP93"/>
<evidence type="ECO:0000256" key="6">
    <source>
        <dbReference type="ARBA" id="ARBA00023242"/>
    </source>
</evidence>
<evidence type="ECO:0000256" key="4">
    <source>
        <dbReference type="ARBA" id="ARBA00022833"/>
    </source>
</evidence>
<dbReference type="GO" id="GO:0005634">
    <property type="term" value="C:nucleus"/>
    <property type="evidence" value="ECO:0007669"/>
    <property type="project" value="UniProtKB-SubCell"/>
</dbReference>
<organism evidence="10 11">
    <name type="scientific">Ziziphus jujuba</name>
    <name type="common">Chinese jujube</name>
    <name type="synonym">Ziziphus sativa</name>
    <dbReference type="NCBI Taxonomy" id="326968"/>
    <lineage>
        <taxon>Eukaryota</taxon>
        <taxon>Viridiplantae</taxon>
        <taxon>Streptophyta</taxon>
        <taxon>Embryophyta</taxon>
        <taxon>Tracheophyta</taxon>
        <taxon>Spermatophyta</taxon>
        <taxon>Magnoliopsida</taxon>
        <taxon>eudicotyledons</taxon>
        <taxon>Gunneridae</taxon>
        <taxon>Pentapetalae</taxon>
        <taxon>rosids</taxon>
        <taxon>fabids</taxon>
        <taxon>Rosales</taxon>
        <taxon>Rhamnaceae</taxon>
        <taxon>Paliureae</taxon>
        <taxon>Ziziphus</taxon>
    </lineage>
</organism>
<comment type="subcellular location">
    <subcellularLocation>
        <location evidence="1">Nucleus</location>
    </subcellularLocation>
</comment>
<keyword evidence="10" id="KW-1185">Reference proteome</keyword>
<dbReference type="FunCoup" id="A0A6P3ZP93">
    <property type="interactions" value="1434"/>
</dbReference>
<keyword evidence="3 7" id="KW-0863">Zinc-finger</keyword>
<dbReference type="GO" id="GO:0008270">
    <property type="term" value="F:zinc ion binding"/>
    <property type="evidence" value="ECO:0007669"/>
    <property type="project" value="UniProtKB-KW"/>
</dbReference>
<keyword evidence="6" id="KW-0539">Nucleus</keyword>
<keyword evidence="2" id="KW-0479">Metal-binding</keyword>
<evidence type="ECO:0000256" key="1">
    <source>
        <dbReference type="ARBA" id="ARBA00004123"/>
    </source>
</evidence>
<dbReference type="InterPro" id="IPR008906">
    <property type="entry name" value="HATC_C_dom"/>
</dbReference>
<dbReference type="GO" id="GO:0046983">
    <property type="term" value="F:protein dimerization activity"/>
    <property type="evidence" value="ECO:0007669"/>
    <property type="project" value="InterPro"/>
</dbReference>
<proteinExistence type="predicted"/>
<dbReference type="RefSeq" id="XP_015880896.3">
    <property type="nucleotide sequence ID" value="XM_016025410.4"/>
</dbReference>
<evidence type="ECO:0000256" key="2">
    <source>
        <dbReference type="ARBA" id="ARBA00022723"/>
    </source>
</evidence>
<dbReference type="GO" id="GO:0003677">
    <property type="term" value="F:DNA binding"/>
    <property type="evidence" value="ECO:0007669"/>
    <property type="project" value="UniProtKB-KW"/>
</dbReference>
<dbReference type="InParanoid" id="A0A6P3ZP93"/>
<feature type="region of interest" description="Disordered" evidence="8">
    <location>
        <begin position="269"/>
        <end position="296"/>
    </location>
</feature>
<dbReference type="Proteomes" id="UP001652623">
    <property type="component" value="Chromosome 4"/>
</dbReference>
<name>A0A6P3ZP93_ZIZJJ</name>
<dbReference type="PANTHER" id="PTHR32166">
    <property type="entry name" value="OSJNBA0013A04.12 PROTEIN"/>
    <property type="match status" value="1"/>
</dbReference>
<dbReference type="InterPro" id="IPR007021">
    <property type="entry name" value="DUF659"/>
</dbReference>
<evidence type="ECO:0000313" key="11">
    <source>
        <dbReference type="RefSeq" id="XP_015880896.3"/>
    </source>
</evidence>
<protein>
    <submittedName>
        <fullName evidence="11">Uncharacterized protein LOC107416859</fullName>
    </submittedName>
</protein>
<dbReference type="KEGG" id="zju:107416859"/>
<evidence type="ECO:0000256" key="5">
    <source>
        <dbReference type="ARBA" id="ARBA00023125"/>
    </source>
</evidence>
<dbReference type="Pfam" id="PF04937">
    <property type="entry name" value="DUF659"/>
    <property type="match status" value="1"/>
</dbReference>
<feature type="domain" description="BED-type" evidence="9">
    <location>
        <begin position="15"/>
        <end position="80"/>
    </location>
</feature>
<evidence type="ECO:0000256" key="3">
    <source>
        <dbReference type="ARBA" id="ARBA00022771"/>
    </source>
</evidence>
<keyword evidence="4" id="KW-0862">Zinc</keyword>
<evidence type="ECO:0000256" key="7">
    <source>
        <dbReference type="PROSITE-ProRule" id="PRU00027"/>
    </source>
</evidence>
<gene>
    <name evidence="11" type="primary">LOC107416859</name>
</gene>